<evidence type="ECO:0000256" key="3">
    <source>
        <dbReference type="ARBA" id="ARBA00022692"/>
    </source>
</evidence>
<dbReference type="FunFam" id="1.20.5.170:FF:000042">
    <property type="entry name" value="Cyclic AMP-responsive element-binding protein 3-like protein 3"/>
    <property type="match status" value="1"/>
</dbReference>
<evidence type="ECO:0000313" key="18">
    <source>
        <dbReference type="EMBL" id="KOX79677.1"/>
    </source>
</evidence>
<evidence type="ECO:0000256" key="15">
    <source>
        <dbReference type="SAM" id="MobiDB-lite"/>
    </source>
</evidence>
<evidence type="ECO:0000256" key="7">
    <source>
        <dbReference type="ARBA" id="ARBA00023015"/>
    </source>
</evidence>
<reference evidence="18 19" key="1">
    <citation type="submission" date="2015-07" db="EMBL/GenBank/DDBJ databases">
        <title>The genome of Melipona quadrifasciata.</title>
        <authorList>
            <person name="Pan H."/>
            <person name="Kapheim K."/>
        </authorList>
    </citation>
    <scope>NUCLEOTIDE SEQUENCE [LARGE SCALE GENOMIC DNA]</scope>
    <source>
        <strain evidence="18">0111107301</strain>
        <tissue evidence="18">Whole body</tissue>
    </source>
</reference>
<evidence type="ECO:0000256" key="8">
    <source>
        <dbReference type="ARBA" id="ARBA00023125"/>
    </source>
</evidence>
<dbReference type="Pfam" id="PF00170">
    <property type="entry name" value="bZIP_1"/>
    <property type="match status" value="1"/>
</dbReference>
<feature type="region of interest" description="Disordered" evidence="15">
    <location>
        <begin position="594"/>
        <end position="617"/>
    </location>
</feature>
<name>A0A0M9A905_9HYME</name>
<keyword evidence="4" id="KW-0256">Endoplasmic reticulum</keyword>
<evidence type="ECO:0000256" key="6">
    <source>
        <dbReference type="ARBA" id="ARBA00022989"/>
    </source>
</evidence>
<evidence type="ECO:0000256" key="1">
    <source>
        <dbReference type="ARBA" id="ARBA00004648"/>
    </source>
</evidence>
<gene>
    <name evidence="18" type="ORF">WN51_02943</name>
</gene>
<keyword evidence="3 16" id="KW-0812">Transmembrane</keyword>
<protein>
    <submittedName>
        <fullName evidence="18">Cyclic AMP-responsive element-binding protein 3-like protein 4</fullName>
    </submittedName>
</protein>
<keyword evidence="13" id="KW-0539">Nucleus</keyword>
<dbReference type="InterPro" id="IPR051381">
    <property type="entry name" value="CREB_ATF_subfamily"/>
</dbReference>
<dbReference type="AlphaFoldDB" id="A0A0M9A905"/>
<dbReference type="Gene3D" id="1.20.5.170">
    <property type="match status" value="1"/>
</dbReference>
<evidence type="ECO:0000256" key="2">
    <source>
        <dbReference type="ARBA" id="ARBA00009050"/>
    </source>
</evidence>
<dbReference type="STRING" id="166423.A0A0M9A905"/>
<dbReference type="InterPro" id="IPR004827">
    <property type="entry name" value="bZIP"/>
</dbReference>
<keyword evidence="5" id="KW-0735">Signal-anchor</keyword>
<keyword evidence="12" id="KW-0325">Glycoprotein</keyword>
<organism evidence="18 19">
    <name type="scientific">Melipona quadrifasciata</name>
    <dbReference type="NCBI Taxonomy" id="166423"/>
    <lineage>
        <taxon>Eukaryota</taxon>
        <taxon>Metazoa</taxon>
        <taxon>Ecdysozoa</taxon>
        <taxon>Arthropoda</taxon>
        <taxon>Hexapoda</taxon>
        <taxon>Insecta</taxon>
        <taxon>Pterygota</taxon>
        <taxon>Neoptera</taxon>
        <taxon>Endopterygota</taxon>
        <taxon>Hymenoptera</taxon>
        <taxon>Apocrita</taxon>
        <taxon>Aculeata</taxon>
        <taxon>Apoidea</taxon>
        <taxon>Anthophila</taxon>
        <taxon>Apidae</taxon>
        <taxon>Melipona</taxon>
    </lineage>
</organism>
<dbReference type="PANTHER" id="PTHR45996:SF3">
    <property type="entry name" value="CREB-H TRANSCRIPTION FACTOR HOMOLOG LET-607"/>
    <property type="match status" value="1"/>
</dbReference>
<evidence type="ECO:0000256" key="11">
    <source>
        <dbReference type="ARBA" id="ARBA00023163"/>
    </source>
</evidence>
<feature type="transmembrane region" description="Helical" evidence="16">
    <location>
        <begin position="22"/>
        <end position="40"/>
    </location>
</feature>
<evidence type="ECO:0000256" key="14">
    <source>
        <dbReference type="SAM" id="Coils"/>
    </source>
</evidence>
<keyword evidence="19" id="KW-1185">Reference proteome</keyword>
<dbReference type="PROSITE" id="PS50217">
    <property type="entry name" value="BZIP"/>
    <property type="match status" value="1"/>
</dbReference>
<dbReference type="GO" id="GO:0005789">
    <property type="term" value="C:endoplasmic reticulum membrane"/>
    <property type="evidence" value="ECO:0007669"/>
    <property type="project" value="UniProtKB-SubCell"/>
</dbReference>
<keyword evidence="10" id="KW-0010">Activator</keyword>
<sequence length="688" mass="77434">MGVCKRAVKFDIPFYIWKGWDFINVIGLLIAVGLFYYAYIHGNQVSGGMSSTDINLMDFLFPREDAFLKGEVKDEPFIDQSYNDDAIAQYVQFPKCQYVNRFNPEEISQIDFIINNIIVSHFEQVPQDSFHLAEEWPTNPDDFLDSIFKLEDNQFNLINNDLDAIPSSSSDSGLSSALSLSCEQQLSPLLPIEEDQLEISNSEINSPQNVMDFDPLGSPNQSMASVDSPVRSVVSSNIGSPVTDVAEEMDVEHTLVAVVNPANTLADANTTIVTEQPVVDLEKTPKQQQIHVVPSESSTINVRNITCNGKRNIRQLIRVTPMGSGNPRSILLPVSLKDMKEVRTIKIINASQAKNFKGFKINQANIINKPVQMNIKQEDSSSEKGCNSSDEISESDSPYPRLKLNAEEKRLLQKEGITLPTHYPLTKHEERELKRIRRKIRNKISAQDSRKRKKEYVDGLEDRVKQCTEENMTLLKRIKALQSQNQSLAGQLKRLQALLQKGNKSAQPATCLMVLLLSLALVAVPNLRPHSNSNNELTQEQEQPEKMPPLAGRSRTLLYTKQLMDEELQQYSEELLQEVEGLLDHDYSPTIQPPLYKRPRMDTESPPKCVSSSDHIGGTLCGRQEVTMKPSRKYIEPPLDDVWPPPNPGGQKSTKVVDKLEVLTNELKINISDSEGTRTVLLKVPQEQ</sequence>
<keyword evidence="9 16" id="KW-0472">Membrane</keyword>
<evidence type="ECO:0000313" key="19">
    <source>
        <dbReference type="Proteomes" id="UP000053105"/>
    </source>
</evidence>
<dbReference type="SMART" id="SM00338">
    <property type="entry name" value="BRLZ"/>
    <property type="match status" value="1"/>
</dbReference>
<feature type="compositionally biased region" description="Polar residues" evidence="15">
    <location>
        <begin position="530"/>
        <end position="541"/>
    </location>
</feature>
<dbReference type="EMBL" id="KQ435711">
    <property type="protein sequence ID" value="KOX79677.1"/>
    <property type="molecule type" value="Genomic_DNA"/>
</dbReference>
<comment type="similarity">
    <text evidence="2">Belongs to the bZIP family. ATF subfamily.</text>
</comment>
<feature type="region of interest" description="Disordered" evidence="15">
    <location>
        <begin position="372"/>
        <end position="400"/>
    </location>
</feature>
<evidence type="ECO:0000256" key="4">
    <source>
        <dbReference type="ARBA" id="ARBA00022824"/>
    </source>
</evidence>
<keyword evidence="14" id="KW-0175">Coiled coil</keyword>
<evidence type="ECO:0000256" key="5">
    <source>
        <dbReference type="ARBA" id="ARBA00022968"/>
    </source>
</evidence>
<dbReference type="GO" id="GO:0000981">
    <property type="term" value="F:DNA-binding transcription factor activity, RNA polymerase II-specific"/>
    <property type="evidence" value="ECO:0007669"/>
    <property type="project" value="TreeGrafter"/>
</dbReference>
<accession>A0A0M9A905</accession>
<evidence type="ECO:0000256" key="9">
    <source>
        <dbReference type="ARBA" id="ARBA00023136"/>
    </source>
</evidence>
<dbReference type="SUPFAM" id="SSF57959">
    <property type="entry name" value="Leucine zipper domain"/>
    <property type="match status" value="1"/>
</dbReference>
<proteinExistence type="inferred from homology"/>
<keyword evidence="7" id="KW-0805">Transcription regulation</keyword>
<feature type="region of interest" description="Disordered" evidence="15">
    <location>
        <begin position="530"/>
        <end position="549"/>
    </location>
</feature>
<feature type="coiled-coil region" evidence="14">
    <location>
        <begin position="450"/>
        <end position="498"/>
    </location>
</feature>
<evidence type="ECO:0000256" key="13">
    <source>
        <dbReference type="ARBA" id="ARBA00023242"/>
    </source>
</evidence>
<dbReference type="CDD" id="cd14689">
    <property type="entry name" value="bZIP_CREB3"/>
    <property type="match status" value="1"/>
</dbReference>
<comment type="subcellular location">
    <subcellularLocation>
        <location evidence="1">Endoplasmic reticulum membrane</location>
        <topology evidence="1">Single-pass type II membrane protein</topology>
    </subcellularLocation>
</comment>
<feature type="domain" description="BZIP" evidence="17">
    <location>
        <begin position="432"/>
        <end position="495"/>
    </location>
</feature>
<dbReference type="OrthoDB" id="674948at2759"/>
<dbReference type="PANTHER" id="PTHR45996">
    <property type="entry name" value="AGAP001464-PB"/>
    <property type="match status" value="1"/>
</dbReference>
<dbReference type="InterPro" id="IPR046347">
    <property type="entry name" value="bZIP_sf"/>
</dbReference>
<dbReference type="GO" id="GO:0005634">
    <property type="term" value="C:nucleus"/>
    <property type="evidence" value="ECO:0007669"/>
    <property type="project" value="TreeGrafter"/>
</dbReference>
<evidence type="ECO:0000256" key="12">
    <source>
        <dbReference type="ARBA" id="ARBA00023180"/>
    </source>
</evidence>
<keyword evidence="11" id="KW-0804">Transcription</keyword>
<dbReference type="GO" id="GO:0000978">
    <property type="term" value="F:RNA polymerase II cis-regulatory region sequence-specific DNA binding"/>
    <property type="evidence" value="ECO:0007669"/>
    <property type="project" value="TreeGrafter"/>
</dbReference>
<keyword evidence="8" id="KW-0238">DNA-binding</keyword>
<evidence type="ECO:0000256" key="10">
    <source>
        <dbReference type="ARBA" id="ARBA00023159"/>
    </source>
</evidence>
<keyword evidence="6 16" id="KW-1133">Transmembrane helix</keyword>
<dbReference type="Proteomes" id="UP000053105">
    <property type="component" value="Unassembled WGS sequence"/>
</dbReference>
<evidence type="ECO:0000256" key="16">
    <source>
        <dbReference type="SAM" id="Phobius"/>
    </source>
</evidence>
<evidence type="ECO:0000259" key="17">
    <source>
        <dbReference type="PROSITE" id="PS50217"/>
    </source>
</evidence>